<evidence type="ECO:0000313" key="3">
    <source>
        <dbReference type="Proteomes" id="UP000475214"/>
    </source>
</evidence>
<dbReference type="EMBL" id="JAAGOA010000011">
    <property type="protein sequence ID" value="NEE01834.1"/>
    <property type="molecule type" value="Genomic_DNA"/>
</dbReference>
<dbReference type="RefSeq" id="WP_163739829.1">
    <property type="nucleotide sequence ID" value="NZ_JAAGOA010000011.1"/>
</dbReference>
<dbReference type="Proteomes" id="UP000475214">
    <property type="component" value="Unassembled WGS sequence"/>
</dbReference>
<keyword evidence="1" id="KW-0812">Transmembrane</keyword>
<feature type="transmembrane region" description="Helical" evidence="1">
    <location>
        <begin position="114"/>
        <end position="137"/>
    </location>
</feature>
<feature type="transmembrane region" description="Helical" evidence="1">
    <location>
        <begin position="157"/>
        <end position="174"/>
    </location>
</feature>
<sequence length="282" mass="28773">MAPPARHAGALAAPPRRWRVSRSSLITGAGLVVVAGFAWIAVFAEAASMSGHDDGLTTSDGPMIGTALGLGEAAAYVGSWGVMMTAMMLPSAIPMITLYSAVAPDMAERRGGHATPASVFAGTYVVAWLATGVVAYASSVTVSAALNADDGAAAAWLAPYGVAVVLAGAGAYQFSPLKHLCLRQCRGPLPFLATRWRSGLRGAARVATAHAAYCIGCCWALMVVLVAAGAMGLAWVLLIAAVVFIEKVLPFGMRVTGITGAALILLGLLVAIEPQLAAVLTR</sequence>
<feature type="transmembrane region" description="Helical" evidence="1">
    <location>
        <begin position="251"/>
        <end position="272"/>
    </location>
</feature>
<feature type="transmembrane region" description="Helical" evidence="1">
    <location>
        <begin position="25"/>
        <end position="44"/>
    </location>
</feature>
<dbReference type="Pfam" id="PF09948">
    <property type="entry name" value="PpoB2"/>
    <property type="match status" value="1"/>
</dbReference>
<feature type="transmembrane region" description="Helical" evidence="1">
    <location>
        <begin position="80"/>
        <end position="102"/>
    </location>
</feature>
<keyword evidence="1" id="KW-1133">Transmembrane helix</keyword>
<keyword evidence="3" id="KW-1185">Reference proteome</keyword>
<evidence type="ECO:0000313" key="2">
    <source>
        <dbReference type="EMBL" id="NEE01834.1"/>
    </source>
</evidence>
<comment type="caution">
    <text evidence="2">The sequence shown here is derived from an EMBL/GenBank/DDBJ whole genome shotgun (WGS) entry which is preliminary data.</text>
</comment>
<organism evidence="2 3">
    <name type="scientific">Phytoactinopolyspora halotolerans</name>
    <dbReference type="NCBI Taxonomy" id="1981512"/>
    <lineage>
        <taxon>Bacteria</taxon>
        <taxon>Bacillati</taxon>
        <taxon>Actinomycetota</taxon>
        <taxon>Actinomycetes</taxon>
        <taxon>Jiangellales</taxon>
        <taxon>Jiangellaceae</taxon>
        <taxon>Phytoactinopolyspora</taxon>
    </lineage>
</organism>
<accession>A0A6L9SB45</accession>
<feature type="transmembrane region" description="Helical" evidence="1">
    <location>
        <begin position="212"/>
        <end position="245"/>
    </location>
</feature>
<gene>
    <name evidence="2" type="ORF">G1H10_16800</name>
</gene>
<reference evidence="2 3" key="1">
    <citation type="submission" date="2020-02" db="EMBL/GenBank/DDBJ databases">
        <authorList>
            <person name="Li X.-J."/>
            <person name="Han X.-M."/>
        </authorList>
    </citation>
    <scope>NUCLEOTIDE SEQUENCE [LARGE SCALE GENOMIC DNA]</scope>
    <source>
        <strain evidence="2 3">CCTCC AB 2017055</strain>
    </source>
</reference>
<protein>
    <submittedName>
        <fullName evidence="2">DUF2182 domain-containing protein</fullName>
    </submittedName>
</protein>
<evidence type="ECO:0000256" key="1">
    <source>
        <dbReference type="SAM" id="Phobius"/>
    </source>
</evidence>
<proteinExistence type="predicted"/>
<keyword evidence="1" id="KW-0472">Membrane</keyword>
<name>A0A6L9SB45_9ACTN</name>
<dbReference type="InterPro" id="IPR018688">
    <property type="entry name" value="PpoB2-like"/>
</dbReference>
<dbReference type="AlphaFoldDB" id="A0A6L9SB45"/>